<dbReference type="Proteomes" id="UP000010087">
    <property type="component" value="Chromosome 1"/>
</dbReference>
<organism evidence="1 2">
    <name type="scientific">Burkholderia pseudomallei (strain 1026b)</name>
    <dbReference type="NCBI Taxonomy" id="884204"/>
    <lineage>
        <taxon>Bacteria</taxon>
        <taxon>Pseudomonadati</taxon>
        <taxon>Pseudomonadota</taxon>
        <taxon>Betaproteobacteria</taxon>
        <taxon>Burkholderiales</taxon>
        <taxon>Burkholderiaceae</taxon>
        <taxon>Burkholderia</taxon>
        <taxon>pseudomallei group</taxon>
    </lineage>
</organism>
<evidence type="ECO:0000313" key="2">
    <source>
        <dbReference type="Proteomes" id="UP000010087"/>
    </source>
</evidence>
<evidence type="ECO:0000313" key="1">
    <source>
        <dbReference type="EMBL" id="AFI66744.1"/>
    </source>
</evidence>
<protein>
    <submittedName>
        <fullName evidence="1">Putative phage protein</fullName>
    </submittedName>
</protein>
<dbReference type="RefSeq" id="WP_014696824.1">
    <property type="nucleotide sequence ID" value="NC_017831.1"/>
</dbReference>
<dbReference type="EMBL" id="CP002833">
    <property type="protein sequence ID" value="AFI66744.1"/>
    <property type="molecule type" value="Genomic_DNA"/>
</dbReference>
<dbReference type="InterPro" id="IPR053780">
    <property type="entry name" value="Gp66-like"/>
</dbReference>
<accession>A0A0H3HK72</accession>
<reference evidence="1 2" key="1">
    <citation type="journal article" date="2012" name="PLoS ONE">
        <title>Evolution of Burkholderia pseudomallei in recurrent melioidosis.</title>
        <authorList>
            <person name="Hayden H.S."/>
            <person name="Lim R."/>
            <person name="Brittnacher M.J."/>
            <person name="Sims E.H."/>
            <person name="Ramage E.R."/>
            <person name="Fong C."/>
            <person name="Wu Z."/>
            <person name="Crist E."/>
            <person name="Chang J."/>
            <person name="Zhou Y."/>
            <person name="Radey M."/>
            <person name="Rohmer L."/>
            <person name="Haugen E."/>
            <person name="Gillett W."/>
            <person name="Wuthiekanun V."/>
            <person name="Peacock S.J."/>
            <person name="Kaul R."/>
            <person name="Miller S.I."/>
            <person name="Manoil C."/>
            <person name="Jacobs M.A."/>
        </authorList>
    </citation>
    <scope>NUCLEOTIDE SEQUENCE [LARGE SCALE GENOMIC DNA]</scope>
    <source>
        <strain evidence="1 2">1026b</strain>
    </source>
</reference>
<dbReference type="KEGG" id="bpz:BP1026B_I2131"/>
<dbReference type="AlphaFoldDB" id="A0A0H3HK72"/>
<proteinExistence type="predicted"/>
<gene>
    <name evidence="1" type="ordered locus">BP1026B_I2131</name>
</gene>
<dbReference type="NCBIfam" id="NF045478">
    <property type="entry name" value="XF1762_fam"/>
    <property type="match status" value="1"/>
</dbReference>
<name>A0A0H3HK72_BURP2</name>
<sequence length="148" mass="16015">MRLIVTPITLEEANAFVSTHHRHHRPVVGHKFSVAVAAGDDIRGVAIVGRPVARGNDNGLTLEITRCCTDGTRNACSALYAAAWRVARALGYRRLITYTLPDEGGASLRGAGWRLVGARGGGNWNTPSRPRVDTAVHLRGQKLLWEAV</sequence>